<dbReference type="GO" id="GO:0005634">
    <property type="term" value="C:nucleus"/>
    <property type="evidence" value="ECO:0000318"/>
    <property type="project" value="GO_Central"/>
</dbReference>
<dbReference type="GO" id="GO:0003677">
    <property type="term" value="F:DNA binding"/>
    <property type="evidence" value="ECO:0000318"/>
    <property type="project" value="GO_Central"/>
</dbReference>
<gene>
    <name evidence="3 5 6" type="primary">si:rp71-1d10.8</name>
</gene>
<dbReference type="GeneID" id="101884034"/>
<feature type="domain" description="DDE-1" evidence="2">
    <location>
        <begin position="1251"/>
        <end position="1370"/>
    </location>
</feature>
<keyword evidence="4" id="KW-1185">Reference proteome</keyword>
<dbReference type="ZFIN" id="ZDB-GENE-141216-274">
    <property type="gene designation" value="si:rp71-1d10.8"/>
</dbReference>
<reference evidence="3" key="2">
    <citation type="submission" date="2015-11" db="UniProtKB">
        <authorList>
            <consortium name="Ensembl"/>
        </authorList>
    </citation>
    <scope>IDENTIFICATION</scope>
    <source>
        <strain evidence="3">Tuebingen</strain>
    </source>
</reference>
<dbReference type="PANTHER" id="PTHR19303">
    <property type="entry name" value="TRANSPOSON"/>
    <property type="match status" value="1"/>
</dbReference>
<reference evidence="5" key="3">
    <citation type="submission" date="2025-04" db="UniProtKB">
        <authorList>
            <consortium name="RefSeq"/>
        </authorList>
    </citation>
    <scope>IDENTIFICATION</scope>
    <source>
        <strain evidence="5">Tuebingen</strain>
    </source>
</reference>
<sequence length="1545" mass="176150">MAPIRKQSEKLQDERQLKGRKGLKMNQWKENQMKAAIEEYKVQVESGKKPVVRLLARKWNLPKTTFQRRLKGLLARSGCESGRTTFIPVKSELGELAPDREQRDESHLEGRKGLKMNLWKEDQMKGALEEYKLQVESGEKPVVRLLARKWDLPKTTLQRRLKGLVEGSEHASGRKPFIPVESERELANLLTSLVERGFLLRKTDVQSLAFEFAKINGIQGFSENKQKAGCCWFEGFMKRNPGLQIKKPEAISPATTMNEKELSSWFRMYKDILDALGIKDIPSHIWKCDLSELQDIFLSEQYVNEGEDPCFQINTEGETEEVSAVLAAFNACGTFAPLIIFKGSMVRNEWLSASLENMCMRASESGWITADMFNDWGETFVAQLPKDDTRPHLLLLDDQSRHVFNLSFLSIMNQNNVEVICYPALQQSSQALFQSLKHNWCEAITDQWHPQHEDMKLPKGHYCSVFMETWSRTATVERARDGFRTMGMFPINEFASIELEISPSTLEGFTASVEDEANCSIESGLDEPPAAEVASFKEFVRVQISSRHMTPNLTEMSEIQQDEIQLKGRKGLKMNLWKEDQMKGALEEYKLQVESGKKPVVRLLARKWKLPKTTLQRRVKGLIKGSEHASGRKPFIPVESERELSNLLTSLVERGFLLTKTDVQSLAFEFAKINGIQGFSEDKQKAGYYWFEGFMKRNPGLQIKKPEAISPATTMNEKELSSWFRMYKATLDALGIKDIPSHIWKCDLSELQDIFLSEQYVNEGEDPCFQINTEGETEEVSAVLAAFNACGTFAPLIIFKGSMVRNEWLSASLENMCMRASESGWITADMFNDWGETFVAQLPKDDTRPHLLLLDDQSRHVFNLSFLSIMNQNNVEVICYPALQQSSQALFQSLKHNWCEAITDWWSNQCVDMKLPKGHYCSVFMETWKKTATLETAQDGFRTMGMFPINEFASIEHELPSSTLESFTAPVKDEAHCSTESGLDETPAAEMASFKDSVNVQTTSKHMTPNLTEMSEIQQDEIQLKGRKGLRMNLWKEDQMKGALEEYKLQVESGKKPVVRLLARKWNLPKTTLQRRLKGLVEGSEHAPGRKPFIPVESERELANLLTSLVERGFLLRKTDVQSLAFEFAKINGIQGFSEDKQKAGYYWFEGFMKRNPGLQIKKPEAISPATTMNEKELSSWFRMYKVTLDALGIKDIPSHIWKCDLSELQDIFLSEQYVNEGEDPCFQINTEGETEEISALLAAFNACGTFAPLIIFKGSMVRNEWLSASLENMCMRASESGWITADMFNEWGEMFVAQLPKDDTRPHLLLLDDQSRHVFNLSFLSLMNQNNVEVICYPALQQSSQALFQSLKHNWCEAITNQWHPQHEDMKLPKGHYCSVFMETWKKTATVERAQSGFRTMGMFPINEFASIEYELSLSSLQGFTAPAEDEAHCSTGLNQPAAAEVASFKDFVVVQNSRWVKTPKGNTVPYLQENLQDLFYNEHLKQIRKTTSYNCGGCLIKHGTDNDPKASEAWIRCTNCKACYHESCAEEDGIYEWVSVVDH</sequence>
<protein>
    <submittedName>
        <fullName evidence="3 5">Si:rp71-1d10.8</fullName>
    </submittedName>
</protein>
<dbReference type="EMBL" id="AL645792">
    <property type="status" value="NOT_ANNOTATED_CDS"/>
    <property type="molecule type" value="Genomic_DNA"/>
</dbReference>
<proteinExistence type="predicted"/>
<feature type="domain" description="DDE-1" evidence="2">
    <location>
        <begin position="335"/>
        <end position="445"/>
    </location>
</feature>
<dbReference type="EMBL" id="CR847573">
    <property type="status" value="NOT_ANNOTATED_CDS"/>
    <property type="molecule type" value="Genomic_DNA"/>
</dbReference>
<organism evidence="3">
    <name type="scientific">Danio rerio</name>
    <name type="common">Zebrafish</name>
    <name type="synonym">Brachydanio rerio</name>
    <dbReference type="NCBI Taxonomy" id="7955"/>
    <lineage>
        <taxon>Eukaryota</taxon>
        <taxon>Metazoa</taxon>
        <taxon>Chordata</taxon>
        <taxon>Craniata</taxon>
        <taxon>Vertebrata</taxon>
        <taxon>Euteleostomi</taxon>
        <taxon>Actinopterygii</taxon>
        <taxon>Neopterygii</taxon>
        <taxon>Teleostei</taxon>
        <taxon>Ostariophysi</taxon>
        <taxon>Cypriniformes</taxon>
        <taxon>Danionidae</taxon>
        <taxon>Danioninae</taxon>
        <taxon>Danio</taxon>
    </lineage>
</organism>
<dbReference type="InterPro" id="IPR050863">
    <property type="entry name" value="CenT-Element_Derived"/>
</dbReference>
<feature type="domain" description="DDE-1" evidence="2">
    <location>
        <begin position="793"/>
        <end position="910"/>
    </location>
</feature>
<evidence type="ECO:0000256" key="1">
    <source>
        <dbReference type="SAM" id="MobiDB-lite"/>
    </source>
</evidence>
<accession>A0A8M2BKG8</accession>
<evidence type="ECO:0000313" key="6">
    <source>
        <dbReference type="ZFIN" id="ZDB-GENE-141216-274"/>
    </source>
</evidence>
<dbReference type="AGR" id="ZFIN:ZDB-GENE-141216-274"/>
<dbReference type="RefSeq" id="XP_005173216.1">
    <property type="nucleotide sequence ID" value="XM_005173159.4"/>
</dbReference>
<accession>A0A0R4IN51</accession>
<dbReference type="OrthoDB" id="8191755at2759"/>
<evidence type="ECO:0000259" key="2">
    <source>
        <dbReference type="Pfam" id="PF03184"/>
    </source>
</evidence>
<evidence type="ECO:0000313" key="5">
    <source>
        <dbReference type="RefSeq" id="XP_005173216.1"/>
    </source>
</evidence>
<feature type="region of interest" description="Disordered" evidence="1">
    <location>
        <begin position="1"/>
        <end position="24"/>
    </location>
</feature>
<evidence type="ECO:0000313" key="3">
    <source>
        <dbReference type="Ensembl" id="ENSDARP00000136591"/>
    </source>
</evidence>
<dbReference type="Pfam" id="PF03184">
    <property type="entry name" value="DDE_1"/>
    <property type="match status" value="3"/>
</dbReference>
<dbReference type="RefSeq" id="XP_073777936.1">
    <property type="nucleotide sequence ID" value="XM_073921835.1"/>
</dbReference>
<dbReference type="OMA" id="NVEVICY"/>
<dbReference type="InterPro" id="IPR004875">
    <property type="entry name" value="DDE_SF_endonuclease_dom"/>
</dbReference>
<feature type="compositionally biased region" description="Basic and acidic residues" evidence="1">
    <location>
        <begin position="1"/>
        <end position="17"/>
    </location>
</feature>
<dbReference type="Bgee" id="ENSDARG00000099345">
    <property type="expression patterns" value="Expressed in camera-type eye and 20 other cell types or tissues"/>
</dbReference>
<dbReference type="AlphaFoldDB" id="A0A0R4IN51"/>
<name>A0A0R4IN51_DANRE</name>
<dbReference type="Ensembl" id="ENSDART00000158108.3">
    <property type="protein sequence ID" value="ENSDARP00000136591.2"/>
    <property type="gene ID" value="ENSDARG00000099345.3"/>
</dbReference>
<dbReference type="Proteomes" id="UP000000437">
    <property type="component" value="Chromosome 14"/>
</dbReference>
<reference evidence="3 4" key="1">
    <citation type="journal article" date="2013" name="Nature">
        <title>The zebrafish reference genome sequence and its relationship to the human genome.</title>
        <authorList>
            <consortium name="Genome Reference Consortium Zebrafish"/>
            <person name="Howe K."/>
            <person name="Clark M.D."/>
            <person name="Torroja C.F."/>
            <person name="Torrance J."/>
            <person name="Berthelot C."/>
            <person name="Muffato M."/>
            <person name="Collins J.E."/>
            <person name="Humphray S."/>
            <person name="McLaren K."/>
            <person name="Matthews L."/>
            <person name="McLaren S."/>
            <person name="Sealy I."/>
            <person name="Caccamo M."/>
            <person name="Churcher C."/>
            <person name="Scott C."/>
            <person name="Barrett J.C."/>
            <person name="Koch R."/>
            <person name="Rauch G.J."/>
            <person name="White S."/>
            <person name="Chow W."/>
            <person name="Kilian B."/>
            <person name="Quintais L.T."/>
            <person name="Guerra-Assuncao J.A."/>
            <person name="Zhou Y."/>
            <person name="Gu Y."/>
            <person name="Yen J."/>
            <person name="Vogel J.H."/>
            <person name="Eyre T."/>
            <person name="Redmond S."/>
            <person name="Banerjee R."/>
            <person name="Chi J."/>
            <person name="Fu B."/>
            <person name="Langley E."/>
            <person name="Maguire S.F."/>
            <person name="Laird G.K."/>
            <person name="Lloyd D."/>
            <person name="Kenyon E."/>
            <person name="Donaldson S."/>
            <person name="Sehra H."/>
            <person name="Almeida-King J."/>
            <person name="Loveland J."/>
            <person name="Trevanion S."/>
            <person name="Jones M."/>
            <person name="Quail M."/>
            <person name="Willey D."/>
            <person name="Hunt A."/>
            <person name="Burton J."/>
            <person name="Sims S."/>
            <person name="McLay K."/>
            <person name="Plumb B."/>
            <person name="Davis J."/>
            <person name="Clee C."/>
            <person name="Oliver K."/>
            <person name="Clark R."/>
            <person name="Riddle C."/>
            <person name="Elliot D."/>
            <person name="Eliott D."/>
            <person name="Threadgold G."/>
            <person name="Harden G."/>
            <person name="Ware D."/>
            <person name="Begum S."/>
            <person name="Mortimore B."/>
            <person name="Mortimer B."/>
            <person name="Kerry G."/>
            <person name="Heath P."/>
            <person name="Phillimore B."/>
            <person name="Tracey A."/>
            <person name="Corby N."/>
            <person name="Dunn M."/>
            <person name="Johnson C."/>
            <person name="Wood J."/>
            <person name="Clark S."/>
            <person name="Pelan S."/>
            <person name="Griffiths G."/>
            <person name="Smith M."/>
            <person name="Glithero R."/>
            <person name="Howden P."/>
            <person name="Barker N."/>
            <person name="Lloyd C."/>
            <person name="Stevens C."/>
            <person name="Harley J."/>
            <person name="Holt K."/>
            <person name="Panagiotidis G."/>
            <person name="Lovell J."/>
            <person name="Beasley H."/>
            <person name="Henderson C."/>
            <person name="Gordon D."/>
            <person name="Auger K."/>
            <person name="Wright D."/>
            <person name="Collins J."/>
            <person name="Raisen C."/>
            <person name="Dyer L."/>
            <person name="Leung K."/>
            <person name="Robertson L."/>
            <person name="Ambridge K."/>
            <person name="Leongamornlert D."/>
            <person name="McGuire S."/>
            <person name="Gilderthorp R."/>
            <person name="Griffiths C."/>
            <person name="Manthravadi D."/>
            <person name="Nichol S."/>
            <person name="Barker G."/>
            <person name="Whitehead S."/>
            <person name="Kay M."/>
            <person name="Brown J."/>
            <person name="Murnane C."/>
            <person name="Gray E."/>
            <person name="Humphries M."/>
            <person name="Sycamore N."/>
            <person name="Barker D."/>
            <person name="Saunders D."/>
            <person name="Wallis J."/>
            <person name="Babbage A."/>
            <person name="Hammond S."/>
            <person name="Mashreghi-Mohammadi M."/>
            <person name="Barr L."/>
            <person name="Martin S."/>
            <person name="Wray P."/>
            <person name="Ellington A."/>
            <person name="Matthews N."/>
            <person name="Ellwood M."/>
            <person name="Woodmansey R."/>
            <person name="Clark G."/>
            <person name="Cooper J."/>
            <person name="Cooper J."/>
            <person name="Tromans A."/>
            <person name="Grafham D."/>
            <person name="Skuce C."/>
            <person name="Pandian R."/>
            <person name="Andrews R."/>
            <person name="Harrison E."/>
            <person name="Kimberley A."/>
            <person name="Garnett J."/>
            <person name="Fosker N."/>
            <person name="Hall R."/>
            <person name="Garner P."/>
            <person name="Kelly D."/>
            <person name="Bird C."/>
            <person name="Palmer S."/>
            <person name="Gehring I."/>
            <person name="Berger A."/>
            <person name="Dooley C.M."/>
            <person name="Ersan-Urun Z."/>
            <person name="Eser C."/>
            <person name="Geiger H."/>
            <person name="Geisler M."/>
            <person name="Karotki L."/>
            <person name="Kirn A."/>
            <person name="Konantz J."/>
            <person name="Konantz M."/>
            <person name="Oberlander M."/>
            <person name="Rudolph-Geiger S."/>
            <person name="Teucke M."/>
            <person name="Lanz C."/>
            <person name="Raddatz G."/>
            <person name="Osoegawa K."/>
            <person name="Zhu B."/>
            <person name="Rapp A."/>
            <person name="Widaa S."/>
            <person name="Langford C."/>
            <person name="Yang F."/>
            <person name="Schuster S.C."/>
            <person name="Carter N.P."/>
            <person name="Harrow J."/>
            <person name="Ning Z."/>
            <person name="Herrero J."/>
            <person name="Searle S.M."/>
            <person name="Enright A."/>
            <person name="Geisler R."/>
            <person name="Plasterk R.H."/>
            <person name="Lee C."/>
            <person name="Westerfield M."/>
            <person name="de Jong P.J."/>
            <person name="Zon L.I."/>
            <person name="Postlethwait J.H."/>
            <person name="Nusslein-Volhard C."/>
            <person name="Hubbard T.J."/>
            <person name="Roest Crollius H."/>
            <person name="Rogers J."/>
            <person name="Stemple D.L."/>
        </authorList>
    </citation>
    <scope>NUCLEOTIDE SEQUENCE [LARGE SCALE GENOMIC DNA]</scope>
    <source>
        <strain evidence="3">Tuebingen</strain>
    </source>
</reference>
<dbReference type="PANTHER" id="PTHR19303:SF74">
    <property type="entry name" value="POGO TRANSPOSABLE ELEMENT WITH KRAB DOMAIN"/>
    <property type="match status" value="1"/>
</dbReference>
<dbReference type="GeneTree" id="ENSGT00940000167849"/>
<evidence type="ECO:0000313" key="4">
    <source>
        <dbReference type="Proteomes" id="UP000000437"/>
    </source>
</evidence>